<dbReference type="OrthoDB" id="6350087at2759"/>
<dbReference type="Proteomes" id="UP000053097">
    <property type="component" value="Unassembled WGS sequence"/>
</dbReference>
<dbReference type="OMA" id="FESMGCP"/>
<reference evidence="2 3" key="1">
    <citation type="journal article" date="2014" name="Curr. Biol.">
        <title>The genome of the clonal raider ant Cerapachys biroi.</title>
        <authorList>
            <person name="Oxley P.R."/>
            <person name="Ji L."/>
            <person name="Fetter-Pruneda I."/>
            <person name="McKenzie S.K."/>
            <person name="Li C."/>
            <person name="Hu H."/>
            <person name="Zhang G."/>
            <person name="Kronauer D.J."/>
        </authorList>
    </citation>
    <scope>NUCLEOTIDE SEQUENCE [LARGE SCALE GENOMIC DNA]</scope>
</reference>
<feature type="region of interest" description="Disordered" evidence="1">
    <location>
        <begin position="338"/>
        <end position="419"/>
    </location>
</feature>
<dbReference type="STRING" id="2015173.A0A026VSV9"/>
<organism evidence="2 3">
    <name type="scientific">Ooceraea biroi</name>
    <name type="common">Clonal raider ant</name>
    <name type="synonym">Cerapachys biroi</name>
    <dbReference type="NCBI Taxonomy" id="2015173"/>
    <lineage>
        <taxon>Eukaryota</taxon>
        <taxon>Metazoa</taxon>
        <taxon>Ecdysozoa</taxon>
        <taxon>Arthropoda</taxon>
        <taxon>Hexapoda</taxon>
        <taxon>Insecta</taxon>
        <taxon>Pterygota</taxon>
        <taxon>Neoptera</taxon>
        <taxon>Endopterygota</taxon>
        <taxon>Hymenoptera</taxon>
        <taxon>Apocrita</taxon>
        <taxon>Aculeata</taxon>
        <taxon>Formicoidea</taxon>
        <taxon>Formicidae</taxon>
        <taxon>Dorylinae</taxon>
        <taxon>Ooceraea</taxon>
    </lineage>
</organism>
<feature type="compositionally biased region" description="Basic and acidic residues" evidence="1">
    <location>
        <begin position="338"/>
        <end position="371"/>
    </location>
</feature>
<evidence type="ECO:0000313" key="2">
    <source>
        <dbReference type="EMBL" id="EZA46730.1"/>
    </source>
</evidence>
<evidence type="ECO:0000256" key="1">
    <source>
        <dbReference type="SAM" id="MobiDB-lite"/>
    </source>
</evidence>
<name>A0A026VSV9_OOCBI</name>
<gene>
    <name evidence="2" type="ORF">X777_02390</name>
</gene>
<feature type="compositionally biased region" description="Basic and acidic residues" evidence="1">
    <location>
        <begin position="625"/>
        <end position="645"/>
    </location>
</feature>
<sequence>MQPRVTVALATVWLVVGLVGGTVTLRLPHDQYSPASPRNPGGVQRDQTEDWKDHDSAEDQPLDLWIGSQRSISAEESPGLPRGAKFVERGFPLEDSSEDIVSSKRVYPLSSWQGRLPSITDTEFAADKVDYGEMPETLSRAAAVPPSDSLDDPFVADDTFQDQGPGSVEIYKLDLSKEKALLTATTPSANLSLKIKNKAPKKTGHLDATKIKTTDVKPTMTTTTTTTMDSKIHYRQSNFFDEQRTETPMVNRNAFDVGGVPELQVGCEGLEASPSFHKEKRSINTPDKKKEEEMSASVLLDVTPISLDFDYDLSYDEVDFEEMDELLKLKRLETTTKRNRPNRGDMDASHLNSDHLDEPKRPEKLPVRGDLGDSTAVNSSGASQGESWQPTDSEIKNRERIKVKREPVSLGDDDGANRGRGRRLLWLAAANTEGFADSVNEWKRAKRSIDWGFGENEGVVSSDELQTVNERRRQYEMRYHQDATKRRDQHRETNPENDNIKRQHRGKYPDPGVKRHHGPSASTYIDPRSSLEEVRRRQQEMARRLEQERRQRRYEEDRERLEAARLQTERRRQEMLKERSRSEAGRTKRPEATRPTYYQDSHLLEHRRRQESRPIPNNLMLNQAEARRAASEHERQEADRRREEENRMREHRWKETDQWRRQELARLNSLPVSARIIVRPGGSSSSPPLISRAGFTDEINFTGINPNRQGVPVPKFPAPPTSRPPIKGPGPCVWAVVQCCSSNNNRLVNCFESMGCPGINWDPNPCRGAIAQAARNEVMKFYANAENQ</sequence>
<accession>A0A026VSV9</accession>
<protein>
    <submittedName>
        <fullName evidence="2">Reticulocyte-binding protein 2-like protein a</fullName>
    </submittedName>
</protein>
<proteinExistence type="predicted"/>
<feature type="compositionally biased region" description="Basic and acidic residues" evidence="1">
    <location>
        <begin position="529"/>
        <end position="592"/>
    </location>
</feature>
<feature type="compositionally biased region" description="Basic and acidic residues" evidence="1">
    <location>
        <begin position="393"/>
        <end position="407"/>
    </location>
</feature>
<feature type="region of interest" description="Disordered" evidence="1">
    <location>
        <begin position="479"/>
        <end position="645"/>
    </location>
</feature>
<feature type="compositionally biased region" description="Basic and acidic residues" evidence="1">
    <location>
        <begin position="46"/>
        <end position="57"/>
    </location>
</feature>
<feature type="compositionally biased region" description="Basic and acidic residues" evidence="1">
    <location>
        <begin position="479"/>
        <end position="501"/>
    </location>
</feature>
<feature type="region of interest" description="Disordered" evidence="1">
    <location>
        <begin position="28"/>
        <end position="59"/>
    </location>
</feature>
<dbReference type="AlphaFoldDB" id="A0A026VSV9"/>
<evidence type="ECO:0000313" key="3">
    <source>
        <dbReference type="Proteomes" id="UP000053097"/>
    </source>
</evidence>
<keyword evidence="3" id="KW-1185">Reference proteome</keyword>
<dbReference type="EMBL" id="KK108395">
    <property type="protein sequence ID" value="EZA46730.1"/>
    <property type="molecule type" value="Genomic_DNA"/>
</dbReference>
<feature type="compositionally biased region" description="Polar residues" evidence="1">
    <location>
        <begin position="375"/>
        <end position="392"/>
    </location>
</feature>